<keyword evidence="3" id="KW-0337">GPI-anchor biosynthesis</keyword>
<evidence type="ECO:0000256" key="4">
    <source>
        <dbReference type="ARBA" id="ARBA00022676"/>
    </source>
</evidence>
<evidence type="ECO:0000313" key="13">
    <source>
        <dbReference type="Proteomes" id="UP000094112"/>
    </source>
</evidence>
<dbReference type="InterPro" id="IPR005599">
    <property type="entry name" value="GPI_mannosylTrfase"/>
</dbReference>
<dbReference type="GO" id="GO:0006276">
    <property type="term" value="P:plasmid maintenance"/>
    <property type="evidence" value="ECO:0007669"/>
    <property type="project" value="EnsemblFungi"/>
</dbReference>
<comment type="similarity">
    <text evidence="10">Belongs to the glycosyltransferase 22 family. PIGZ subfamily.</text>
</comment>
<comment type="subcellular location">
    <subcellularLocation>
        <location evidence="1 11">Endoplasmic reticulum membrane</location>
        <topology evidence="1 11">Multi-pass membrane protein</topology>
    </subcellularLocation>
</comment>
<evidence type="ECO:0000256" key="9">
    <source>
        <dbReference type="ARBA" id="ARBA00023136"/>
    </source>
</evidence>
<dbReference type="GO" id="GO:0005789">
    <property type="term" value="C:endoplasmic reticulum membrane"/>
    <property type="evidence" value="ECO:0007669"/>
    <property type="project" value="UniProtKB-SubCell"/>
</dbReference>
<dbReference type="AlphaFoldDB" id="A0A1E3P3T1"/>
<feature type="transmembrane region" description="Helical" evidence="11">
    <location>
        <begin position="336"/>
        <end position="355"/>
    </location>
</feature>
<dbReference type="GeneID" id="30199970"/>
<evidence type="ECO:0000313" key="12">
    <source>
        <dbReference type="EMBL" id="ODQ60139.1"/>
    </source>
</evidence>
<feature type="transmembrane region" description="Helical" evidence="11">
    <location>
        <begin position="83"/>
        <end position="104"/>
    </location>
</feature>
<comment type="pathway">
    <text evidence="2">Glycolipid biosynthesis; glycosylphosphatidylinositol-anchor biosynthesis.</text>
</comment>
<evidence type="ECO:0000256" key="3">
    <source>
        <dbReference type="ARBA" id="ARBA00022502"/>
    </source>
</evidence>
<organism evidence="12 13">
    <name type="scientific">Wickerhamomyces anomalus (strain ATCC 58044 / CBS 1984 / NCYC 433 / NRRL Y-366-8)</name>
    <name type="common">Yeast</name>
    <name type="synonym">Hansenula anomala</name>
    <dbReference type="NCBI Taxonomy" id="683960"/>
    <lineage>
        <taxon>Eukaryota</taxon>
        <taxon>Fungi</taxon>
        <taxon>Dikarya</taxon>
        <taxon>Ascomycota</taxon>
        <taxon>Saccharomycotina</taxon>
        <taxon>Saccharomycetes</taxon>
        <taxon>Phaffomycetales</taxon>
        <taxon>Wickerhamomycetaceae</taxon>
        <taxon>Wickerhamomyces</taxon>
    </lineage>
</organism>
<evidence type="ECO:0000256" key="2">
    <source>
        <dbReference type="ARBA" id="ARBA00004687"/>
    </source>
</evidence>
<evidence type="ECO:0000256" key="6">
    <source>
        <dbReference type="ARBA" id="ARBA00022692"/>
    </source>
</evidence>
<sequence length="488" mass="56605">MADWKTFHYISYALLFYFALEPSYIHPDEHFQSFEVLTNKFYNYKTNIPWEFSSNPSRSYAVLYLIYGPLLYINKLFKFNPLALLYIARLQLVVSYIFIAQWSTRIITQSKQEGSKTIYFIFSSYVTWTYQSHTFSNSIETQILLIALSILHILKLQSNLKNPTRSNGLIALLGIVMSLGIFNRITFVAFLFIPSFFLLKHFQRFKSTAITFTVFFTITSLILILLDTKLFGSDHILITPLNNFLYNKDSSNLAQHGLHPYYTHLLINLPQLAGPVLIPLLYKNRYTTSIPFLSIVSGLFILSVIPHQELRFLTPLVPLICMCIDFQNISPAIIVWTMRLWCVFNLVFGVIMGSLHQRGVLVTLDHLREVQYGGVQIWWKTYKPPAYILANQNLTISEKDVIHNTDSNHMIDLMGADVNSLAVVLEKFDQSLLITPRSSIPLLERLNNTFSIEKIWSYDYHLDLDHLDFEDFRTLRPGIDVYNITQLI</sequence>
<dbReference type="EC" id="2.4.1.-" evidence="11"/>
<keyword evidence="6 11" id="KW-0812">Transmembrane</keyword>
<feature type="transmembrane region" description="Helical" evidence="11">
    <location>
        <begin position="6"/>
        <end position="25"/>
    </location>
</feature>
<evidence type="ECO:0000256" key="10">
    <source>
        <dbReference type="ARBA" id="ARBA00038466"/>
    </source>
</evidence>
<keyword evidence="5 12" id="KW-0808">Transferase</keyword>
<dbReference type="GO" id="GO:0006506">
    <property type="term" value="P:GPI anchor biosynthetic process"/>
    <property type="evidence" value="ECO:0007669"/>
    <property type="project" value="UniProtKB-KW"/>
</dbReference>
<evidence type="ECO:0000256" key="7">
    <source>
        <dbReference type="ARBA" id="ARBA00022824"/>
    </source>
</evidence>
<dbReference type="GO" id="GO:0000026">
    <property type="term" value="F:alpha-1,2-mannosyltransferase activity"/>
    <property type="evidence" value="ECO:0007669"/>
    <property type="project" value="EnsemblFungi"/>
</dbReference>
<dbReference type="PANTHER" id="PTHR22760">
    <property type="entry name" value="GLYCOSYLTRANSFERASE"/>
    <property type="match status" value="1"/>
</dbReference>
<keyword evidence="8 11" id="KW-1133">Transmembrane helix</keyword>
<keyword evidence="13" id="KW-1185">Reference proteome</keyword>
<dbReference type="PANTHER" id="PTHR22760:SF3">
    <property type="entry name" value="GPI MANNOSYLTRANSFERASE 4"/>
    <property type="match status" value="1"/>
</dbReference>
<reference evidence="12 13" key="1">
    <citation type="journal article" date="2016" name="Proc. Natl. Acad. Sci. U.S.A.">
        <title>Comparative genomics of biotechnologically important yeasts.</title>
        <authorList>
            <person name="Riley R."/>
            <person name="Haridas S."/>
            <person name="Wolfe K.H."/>
            <person name="Lopes M.R."/>
            <person name="Hittinger C.T."/>
            <person name="Goeker M."/>
            <person name="Salamov A.A."/>
            <person name="Wisecaver J.H."/>
            <person name="Long T.M."/>
            <person name="Calvey C.H."/>
            <person name="Aerts A.L."/>
            <person name="Barry K.W."/>
            <person name="Choi C."/>
            <person name="Clum A."/>
            <person name="Coughlan A.Y."/>
            <person name="Deshpande S."/>
            <person name="Douglass A.P."/>
            <person name="Hanson S.J."/>
            <person name="Klenk H.-P."/>
            <person name="LaButti K.M."/>
            <person name="Lapidus A."/>
            <person name="Lindquist E.A."/>
            <person name="Lipzen A.M."/>
            <person name="Meier-Kolthoff J.P."/>
            <person name="Ohm R.A."/>
            <person name="Otillar R.P."/>
            <person name="Pangilinan J.L."/>
            <person name="Peng Y."/>
            <person name="Rokas A."/>
            <person name="Rosa C.A."/>
            <person name="Scheuner C."/>
            <person name="Sibirny A.A."/>
            <person name="Slot J.C."/>
            <person name="Stielow J.B."/>
            <person name="Sun H."/>
            <person name="Kurtzman C.P."/>
            <person name="Blackwell M."/>
            <person name="Grigoriev I.V."/>
            <person name="Jeffries T.W."/>
        </authorList>
    </citation>
    <scope>NUCLEOTIDE SEQUENCE [LARGE SCALE GENOMIC DNA]</scope>
    <source>
        <strain evidence="13">ATCC 58044 / CBS 1984 / NCYC 433 / NRRL Y-366-8</strain>
    </source>
</reference>
<dbReference type="EMBL" id="KV454210">
    <property type="protein sequence ID" value="ODQ60139.1"/>
    <property type="molecule type" value="Genomic_DNA"/>
</dbReference>
<feature type="transmembrane region" description="Helical" evidence="11">
    <location>
        <begin position="288"/>
        <end position="305"/>
    </location>
</feature>
<dbReference type="STRING" id="683960.A0A1E3P3T1"/>
<dbReference type="Pfam" id="PF03901">
    <property type="entry name" value="Glyco_transf_22"/>
    <property type="match status" value="1"/>
</dbReference>
<feature type="transmembrane region" description="Helical" evidence="11">
    <location>
        <begin position="205"/>
        <end position="226"/>
    </location>
</feature>
<proteinExistence type="inferred from homology"/>
<keyword evidence="9 11" id="KW-0472">Membrane</keyword>
<dbReference type="OrthoDB" id="10066429at2759"/>
<dbReference type="RefSeq" id="XP_019039346.1">
    <property type="nucleotide sequence ID" value="XM_019182724.1"/>
</dbReference>
<keyword evidence="4 11" id="KW-0328">Glycosyltransferase</keyword>
<feature type="transmembrane region" description="Helical" evidence="11">
    <location>
        <begin position="168"/>
        <end position="193"/>
    </location>
</feature>
<evidence type="ECO:0000256" key="5">
    <source>
        <dbReference type="ARBA" id="ARBA00022679"/>
    </source>
</evidence>
<gene>
    <name evidence="12" type="ORF">WICANDRAFT_53875</name>
</gene>
<name>A0A1E3P3T1_WICAA</name>
<evidence type="ECO:0000256" key="8">
    <source>
        <dbReference type="ARBA" id="ARBA00022989"/>
    </source>
</evidence>
<accession>A0A1E3P3T1</accession>
<evidence type="ECO:0000256" key="11">
    <source>
        <dbReference type="RuleBase" id="RU363075"/>
    </source>
</evidence>
<evidence type="ECO:0000256" key="1">
    <source>
        <dbReference type="ARBA" id="ARBA00004477"/>
    </source>
</evidence>
<keyword evidence="7 11" id="KW-0256">Endoplasmic reticulum</keyword>
<protein>
    <recommendedName>
        <fullName evidence="11">Mannosyltransferase</fullName>
        <ecNumber evidence="11">2.4.1.-</ecNumber>
    </recommendedName>
</protein>
<dbReference type="Proteomes" id="UP000094112">
    <property type="component" value="Unassembled WGS sequence"/>
</dbReference>